<name>A0ABW4J3L4_9LACO</name>
<dbReference type="PANTHER" id="PTHR42790">
    <property type="entry name" value="AMINOTRANSFERASE"/>
    <property type="match status" value="1"/>
</dbReference>
<comment type="cofactor">
    <cofactor evidence="1">
        <name>pyridoxal 5'-phosphate</name>
        <dbReference type="ChEBI" id="CHEBI:597326"/>
    </cofactor>
</comment>
<comment type="caution">
    <text evidence="6">The sequence shown here is derived from an EMBL/GenBank/DDBJ whole genome shotgun (WGS) entry which is preliminary data.</text>
</comment>
<reference evidence="7" key="1">
    <citation type="journal article" date="2019" name="Int. J. Syst. Evol. Microbiol.">
        <title>The Global Catalogue of Microorganisms (GCM) 10K type strain sequencing project: providing services to taxonomists for standard genome sequencing and annotation.</title>
        <authorList>
            <consortium name="The Broad Institute Genomics Platform"/>
            <consortium name="The Broad Institute Genome Sequencing Center for Infectious Disease"/>
            <person name="Wu L."/>
            <person name="Ma J."/>
        </authorList>
    </citation>
    <scope>NUCLEOTIDE SEQUENCE [LARGE SCALE GENOMIC DNA]</scope>
    <source>
        <strain evidence="7">CCM 8896</strain>
    </source>
</reference>
<dbReference type="Pfam" id="PF00155">
    <property type="entry name" value="Aminotran_1_2"/>
    <property type="match status" value="1"/>
</dbReference>
<dbReference type="InterPro" id="IPR004839">
    <property type="entry name" value="Aminotransferase_I/II_large"/>
</dbReference>
<dbReference type="GO" id="GO:0008483">
    <property type="term" value="F:transaminase activity"/>
    <property type="evidence" value="ECO:0007669"/>
    <property type="project" value="UniProtKB-KW"/>
</dbReference>
<keyword evidence="4" id="KW-0663">Pyridoxal phosphate</keyword>
<evidence type="ECO:0000256" key="1">
    <source>
        <dbReference type="ARBA" id="ARBA00001933"/>
    </source>
</evidence>
<dbReference type="SUPFAM" id="SSF53383">
    <property type="entry name" value="PLP-dependent transferases"/>
    <property type="match status" value="1"/>
</dbReference>
<organism evidence="6 7">
    <name type="scientific">Agrilactobacillus yilanensis</name>
    <dbReference type="NCBI Taxonomy" id="2485997"/>
    <lineage>
        <taxon>Bacteria</taxon>
        <taxon>Bacillati</taxon>
        <taxon>Bacillota</taxon>
        <taxon>Bacilli</taxon>
        <taxon>Lactobacillales</taxon>
        <taxon>Lactobacillaceae</taxon>
        <taxon>Agrilactobacillus</taxon>
    </lineage>
</organism>
<accession>A0ABW4J3L4</accession>
<proteinExistence type="predicted"/>
<gene>
    <name evidence="6" type="ORF">ACFQ5M_00090</name>
</gene>
<dbReference type="Proteomes" id="UP001597267">
    <property type="component" value="Unassembled WGS sequence"/>
</dbReference>
<sequence length="404" mass="44961">MYKRLAKRVQRTNQSGLGNIFETSQANLISFAAGFPDQNRFPKKALQQAFNQIFEQSEDETLQYHDSLGFEPLRQKVAAHLKQQGTPATAQNVLLTQGAQQGIDLTARLVLDKGDGLVVEAPTYIGALASFDAYEPTYYEVGMAEDGLDTNQLKKVLLQHDVKLLYTIPDYQNPTGSVMSLSKRQTLIELANRYNFIILEDSPYRDLCYHGNPLPSLRSLDTQGRVINLGSFSKILAPGLRLGWLTADPELCQALTTLKAGADVETPSLVMQGVNAYLETNSLEAHIAEINHLYQQKMDYMLACLDKYLPENISYTKPQGGFFIWITAPSNIDLGALLTSRMIPEGNVSYVPAKNLYPSKAFHNQARLNFTGQSFENIKNGVQAMSEILKDVLTQNYSYAGSNK</sequence>
<evidence type="ECO:0000259" key="5">
    <source>
        <dbReference type="Pfam" id="PF00155"/>
    </source>
</evidence>
<evidence type="ECO:0000256" key="4">
    <source>
        <dbReference type="ARBA" id="ARBA00022898"/>
    </source>
</evidence>
<dbReference type="InterPro" id="IPR015421">
    <property type="entry name" value="PyrdxlP-dep_Trfase_major"/>
</dbReference>
<evidence type="ECO:0000256" key="3">
    <source>
        <dbReference type="ARBA" id="ARBA00022679"/>
    </source>
</evidence>
<dbReference type="RefSeq" id="WP_125714551.1">
    <property type="nucleotide sequence ID" value="NZ_JBHTOP010000001.1"/>
</dbReference>
<dbReference type="InterPro" id="IPR050859">
    <property type="entry name" value="Class-I_PLP-dep_aminotransf"/>
</dbReference>
<evidence type="ECO:0000313" key="7">
    <source>
        <dbReference type="Proteomes" id="UP001597267"/>
    </source>
</evidence>
<dbReference type="Gene3D" id="3.90.1150.10">
    <property type="entry name" value="Aspartate Aminotransferase, domain 1"/>
    <property type="match status" value="1"/>
</dbReference>
<dbReference type="InterPro" id="IPR015424">
    <property type="entry name" value="PyrdxlP-dep_Trfase"/>
</dbReference>
<evidence type="ECO:0000256" key="2">
    <source>
        <dbReference type="ARBA" id="ARBA00022576"/>
    </source>
</evidence>
<dbReference type="PANTHER" id="PTHR42790:SF19">
    <property type="entry name" value="KYNURENINE_ALPHA-AMINOADIPATE AMINOTRANSFERASE, MITOCHONDRIAL"/>
    <property type="match status" value="1"/>
</dbReference>
<evidence type="ECO:0000313" key="6">
    <source>
        <dbReference type="EMBL" id="MFD1670489.1"/>
    </source>
</evidence>
<dbReference type="Gene3D" id="3.40.640.10">
    <property type="entry name" value="Type I PLP-dependent aspartate aminotransferase-like (Major domain)"/>
    <property type="match status" value="1"/>
</dbReference>
<dbReference type="CDD" id="cd00609">
    <property type="entry name" value="AAT_like"/>
    <property type="match status" value="1"/>
</dbReference>
<feature type="domain" description="Aminotransferase class I/classII large" evidence="5">
    <location>
        <begin position="28"/>
        <end position="382"/>
    </location>
</feature>
<keyword evidence="7" id="KW-1185">Reference proteome</keyword>
<keyword evidence="3" id="KW-0808">Transferase</keyword>
<dbReference type="InterPro" id="IPR015422">
    <property type="entry name" value="PyrdxlP-dep_Trfase_small"/>
</dbReference>
<keyword evidence="2 6" id="KW-0032">Aminotransferase</keyword>
<protein>
    <submittedName>
        <fullName evidence="6">PLP-dependent aminotransferase family protein</fullName>
    </submittedName>
</protein>
<dbReference type="EMBL" id="JBHTOP010000001">
    <property type="protein sequence ID" value="MFD1670489.1"/>
    <property type="molecule type" value="Genomic_DNA"/>
</dbReference>